<organism evidence="2 3">
    <name type="scientific">Lithocarpus litseifolius</name>
    <dbReference type="NCBI Taxonomy" id="425828"/>
    <lineage>
        <taxon>Eukaryota</taxon>
        <taxon>Viridiplantae</taxon>
        <taxon>Streptophyta</taxon>
        <taxon>Embryophyta</taxon>
        <taxon>Tracheophyta</taxon>
        <taxon>Spermatophyta</taxon>
        <taxon>Magnoliopsida</taxon>
        <taxon>eudicotyledons</taxon>
        <taxon>Gunneridae</taxon>
        <taxon>Pentapetalae</taxon>
        <taxon>rosids</taxon>
        <taxon>fabids</taxon>
        <taxon>Fagales</taxon>
        <taxon>Fagaceae</taxon>
        <taxon>Lithocarpus</taxon>
    </lineage>
</organism>
<evidence type="ECO:0000256" key="1">
    <source>
        <dbReference type="SAM" id="MobiDB-lite"/>
    </source>
</evidence>
<gene>
    <name evidence="2" type="ORF">SO802_030961</name>
</gene>
<proteinExistence type="predicted"/>
<dbReference type="AlphaFoldDB" id="A0AAW2BPN6"/>
<feature type="compositionally biased region" description="Polar residues" evidence="1">
    <location>
        <begin position="15"/>
        <end position="37"/>
    </location>
</feature>
<evidence type="ECO:0000313" key="3">
    <source>
        <dbReference type="Proteomes" id="UP001459277"/>
    </source>
</evidence>
<name>A0AAW2BPN6_9ROSI</name>
<accession>A0AAW2BPN6</accession>
<feature type="region of interest" description="Disordered" evidence="1">
    <location>
        <begin position="1"/>
        <end position="44"/>
    </location>
</feature>
<keyword evidence="3" id="KW-1185">Reference proteome</keyword>
<protein>
    <submittedName>
        <fullName evidence="2">Uncharacterized protein</fullName>
    </submittedName>
</protein>
<reference evidence="2 3" key="1">
    <citation type="submission" date="2024-01" db="EMBL/GenBank/DDBJ databases">
        <title>A telomere-to-telomere, gap-free genome of sweet tea (Lithocarpus litseifolius).</title>
        <authorList>
            <person name="Zhou J."/>
        </authorList>
    </citation>
    <scope>NUCLEOTIDE SEQUENCE [LARGE SCALE GENOMIC DNA]</scope>
    <source>
        <strain evidence="2">Zhou-2022a</strain>
        <tissue evidence="2">Leaf</tissue>
    </source>
</reference>
<evidence type="ECO:0000313" key="2">
    <source>
        <dbReference type="EMBL" id="KAK9986010.1"/>
    </source>
</evidence>
<comment type="caution">
    <text evidence="2">The sequence shown here is derived from an EMBL/GenBank/DDBJ whole genome shotgun (WGS) entry which is preliminary data.</text>
</comment>
<dbReference type="EMBL" id="JAZDWU010000011">
    <property type="protein sequence ID" value="KAK9986010.1"/>
    <property type="molecule type" value="Genomic_DNA"/>
</dbReference>
<sequence length="72" mass="7780">MPPSTTRQACAGTVTPRSTAPTSSWLATPGPFSTTHASPRLPRKPRVPSWATLFPSTKLAFEETITAKKKKN</sequence>
<dbReference type="Proteomes" id="UP001459277">
    <property type="component" value="Unassembled WGS sequence"/>
</dbReference>